<evidence type="ECO:0000313" key="18">
    <source>
        <dbReference type="Proteomes" id="UP000032232"/>
    </source>
</evidence>
<feature type="binding site" evidence="15">
    <location>
        <position position="69"/>
    </location>
    <ligand>
        <name>Zn(2+)</name>
        <dbReference type="ChEBI" id="CHEBI:29105"/>
        <note>catalytic</note>
    </ligand>
</feature>
<dbReference type="PROSITE" id="PS00903">
    <property type="entry name" value="CYT_DCMP_DEAMINASES_1"/>
    <property type="match status" value="1"/>
</dbReference>
<dbReference type="Pfam" id="PF00383">
    <property type="entry name" value="dCMP_cyt_deam_1"/>
    <property type="match status" value="1"/>
</dbReference>
<dbReference type="EC" id="1.1.1.193" evidence="12"/>
<dbReference type="GO" id="GO:0008835">
    <property type="term" value="F:diaminohydroxyphosphoribosylaminopyrimidine deaminase activity"/>
    <property type="evidence" value="ECO:0007669"/>
    <property type="project" value="UniProtKB-EC"/>
</dbReference>
<protein>
    <recommendedName>
        <fullName evidence="12">Riboflavin biosynthesis protein RibD</fullName>
    </recommendedName>
    <domain>
        <recommendedName>
            <fullName evidence="12">Diaminohydroxyphosphoribosylaminopyrimidine deaminase</fullName>
            <shortName evidence="12">DRAP deaminase</shortName>
            <ecNumber evidence="12">3.5.4.26</ecNumber>
        </recommendedName>
        <alternativeName>
            <fullName evidence="12">Riboflavin-specific deaminase</fullName>
        </alternativeName>
    </domain>
    <domain>
        <recommendedName>
            <fullName evidence="12">5-amino-6-(5-phosphoribosylamino)uracil reductase</fullName>
            <ecNumber evidence="12">1.1.1.193</ecNumber>
        </recommendedName>
        <alternativeName>
            <fullName evidence="12">HTP reductase</fullName>
        </alternativeName>
    </domain>
</protein>
<evidence type="ECO:0000256" key="1">
    <source>
        <dbReference type="ARBA" id="ARBA00002151"/>
    </source>
</evidence>
<comment type="function">
    <text evidence="1 12">Converts 2,5-diamino-6-(ribosylamino)-4(3h)-pyrimidinone 5'-phosphate into 5-amino-6-(ribosylamino)-2,4(1h,3h)-pyrimidinedione 5'-phosphate.</text>
</comment>
<dbReference type="CDD" id="cd01284">
    <property type="entry name" value="Riboflavin_deaminase-reductase"/>
    <property type="match status" value="1"/>
</dbReference>
<evidence type="ECO:0000256" key="5">
    <source>
        <dbReference type="ARBA" id="ARBA00007417"/>
    </source>
</evidence>
<evidence type="ECO:0000256" key="6">
    <source>
        <dbReference type="ARBA" id="ARBA00022619"/>
    </source>
</evidence>
<feature type="binding site" evidence="14">
    <location>
        <begin position="287"/>
        <end position="293"/>
    </location>
    <ligand>
        <name>NADP(+)</name>
        <dbReference type="ChEBI" id="CHEBI:58349"/>
    </ligand>
</feature>
<evidence type="ECO:0000256" key="10">
    <source>
        <dbReference type="ARBA" id="ARBA00023002"/>
    </source>
</evidence>
<evidence type="ECO:0000256" key="2">
    <source>
        <dbReference type="ARBA" id="ARBA00004882"/>
    </source>
</evidence>
<dbReference type="InterPro" id="IPR016192">
    <property type="entry name" value="APOBEC/CMP_deaminase_Zn-bd"/>
</dbReference>
<keyword evidence="8 12" id="KW-0862">Zinc</keyword>
<dbReference type="InterPro" id="IPR002734">
    <property type="entry name" value="RibDG_C"/>
</dbReference>
<comment type="pathway">
    <text evidence="2 12">Cofactor biosynthesis; riboflavin biosynthesis; 5-amino-6-(D-ribitylamino)uracil from GTP: step 2/4.</text>
</comment>
<dbReference type="GO" id="GO:0009231">
    <property type="term" value="P:riboflavin biosynthetic process"/>
    <property type="evidence" value="ECO:0007669"/>
    <property type="project" value="UniProtKB-UniPathway"/>
</dbReference>
<dbReference type="GO" id="GO:0050661">
    <property type="term" value="F:NADP binding"/>
    <property type="evidence" value="ECO:0007669"/>
    <property type="project" value="InterPro"/>
</dbReference>
<feature type="binding site" evidence="15">
    <location>
        <position position="44"/>
    </location>
    <ligand>
        <name>Zn(2+)</name>
        <dbReference type="ChEBI" id="CHEBI:29105"/>
        <note>catalytic</note>
    </ligand>
</feature>
<comment type="caution">
    <text evidence="17">The sequence shown here is derived from an EMBL/GenBank/DDBJ whole genome shotgun (WGS) entry which is preliminary data.</text>
</comment>
<gene>
    <name evidence="17" type="primary">ribD</name>
    <name evidence="17" type="ORF">jaqu_17720</name>
</gene>
<evidence type="ECO:0000256" key="3">
    <source>
        <dbReference type="ARBA" id="ARBA00004910"/>
    </source>
</evidence>
<dbReference type="PANTHER" id="PTHR38011:SF7">
    <property type="entry name" value="2,5-DIAMINO-6-RIBOSYLAMINO-4(3H)-PYRIMIDINONE 5'-PHOSPHATE REDUCTASE"/>
    <property type="match status" value="1"/>
</dbReference>
<dbReference type="PROSITE" id="PS51747">
    <property type="entry name" value="CYT_DCMP_DEAMINASES_2"/>
    <property type="match status" value="1"/>
</dbReference>
<feature type="domain" description="CMP/dCMP-type deaminase" evidence="16">
    <location>
        <begin position="1"/>
        <end position="116"/>
    </location>
</feature>
<feature type="binding site" evidence="15">
    <location>
        <position position="78"/>
    </location>
    <ligand>
        <name>Zn(2+)</name>
        <dbReference type="ChEBI" id="CHEBI:29105"/>
        <note>catalytic</note>
    </ligand>
</feature>
<dbReference type="NCBIfam" id="TIGR00227">
    <property type="entry name" value="ribD_Cterm"/>
    <property type="match status" value="1"/>
</dbReference>
<dbReference type="SUPFAM" id="SSF53927">
    <property type="entry name" value="Cytidine deaminase-like"/>
    <property type="match status" value="1"/>
</dbReference>
<evidence type="ECO:0000256" key="4">
    <source>
        <dbReference type="ARBA" id="ARBA00005259"/>
    </source>
</evidence>
<dbReference type="InterPro" id="IPR002125">
    <property type="entry name" value="CMP_dCMP_dom"/>
</dbReference>
<comment type="catalytic activity">
    <reaction evidence="12">
        <text>2,5-diamino-6-hydroxy-4-(5-phosphoribosylamino)-pyrimidine + H2O + H(+) = 5-amino-6-(5-phospho-D-ribosylamino)uracil + NH4(+)</text>
        <dbReference type="Rhea" id="RHEA:21868"/>
        <dbReference type="ChEBI" id="CHEBI:15377"/>
        <dbReference type="ChEBI" id="CHEBI:15378"/>
        <dbReference type="ChEBI" id="CHEBI:28938"/>
        <dbReference type="ChEBI" id="CHEBI:58453"/>
        <dbReference type="ChEBI" id="CHEBI:58614"/>
        <dbReference type="EC" id="3.5.4.26"/>
    </reaction>
</comment>
<comment type="similarity">
    <text evidence="5 12">In the C-terminal section; belongs to the HTP reductase family.</text>
</comment>
<dbReference type="GO" id="GO:0008270">
    <property type="term" value="F:zinc ion binding"/>
    <property type="evidence" value="ECO:0007669"/>
    <property type="project" value="InterPro"/>
</dbReference>
<evidence type="ECO:0000259" key="16">
    <source>
        <dbReference type="PROSITE" id="PS51747"/>
    </source>
</evidence>
<feature type="binding site" evidence="14">
    <location>
        <position position="162"/>
    </location>
    <ligand>
        <name>substrate</name>
    </ligand>
</feature>
<evidence type="ECO:0000313" key="17">
    <source>
        <dbReference type="EMBL" id="KIT16543.1"/>
    </source>
</evidence>
<dbReference type="Gene3D" id="3.40.140.10">
    <property type="entry name" value="Cytidine Deaminase, domain 2"/>
    <property type="match status" value="1"/>
</dbReference>
<feature type="binding site" evidence="14">
    <location>
        <position position="201"/>
    </location>
    <ligand>
        <name>substrate</name>
    </ligand>
</feature>
<dbReference type="InterPro" id="IPR011549">
    <property type="entry name" value="RibD_C"/>
</dbReference>
<feature type="binding site" evidence="14">
    <location>
        <position position="194"/>
    </location>
    <ligand>
        <name>NADP(+)</name>
        <dbReference type="ChEBI" id="CHEBI:58349"/>
    </ligand>
</feature>
<evidence type="ECO:0000256" key="8">
    <source>
        <dbReference type="ARBA" id="ARBA00022833"/>
    </source>
</evidence>
<reference evidence="17 18" key="1">
    <citation type="submission" date="2015-02" db="EMBL/GenBank/DDBJ databases">
        <title>Genome Sequence of Jannaschia aquimarina DSM28248, a member of the Roseobacter clade.</title>
        <authorList>
            <person name="Voget S."/>
            <person name="Daniel R."/>
        </authorList>
    </citation>
    <scope>NUCLEOTIDE SEQUENCE [LARGE SCALE GENOMIC DNA]</scope>
    <source>
        <strain evidence="17 18">GSW-M26</strain>
    </source>
</reference>
<dbReference type="InterPro" id="IPR016193">
    <property type="entry name" value="Cytidine_deaminase-like"/>
</dbReference>
<comment type="similarity">
    <text evidence="4 12">In the N-terminal section; belongs to the cytidine and deoxycytidylate deaminase family.</text>
</comment>
<dbReference type="GO" id="GO:0008703">
    <property type="term" value="F:5-amino-6-(5-phosphoribosylamino)uracil reductase activity"/>
    <property type="evidence" value="ECO:0007669"/>
    <property type="project" value="UniProtKB-EC"/>
</dbReference>
<feature type="binding site" evidence="14">
    <location>
        <position position="285"/>
    </location>
    <ligand>
        <name>substrate</name>
    </ligand>
</feature>
<comment type="cofactor">
    <cofactor evidence="12 15">
        <name>Zn(2+)</name>
        <dbReference type="ChEBI" id="CHEBI:29105"/>
    </cofactor>
    <text evidence="12 15">Binds 1 zinc ion.</text>
</comment>
<feature type="binding site" evidence="14">
    <location>
        <position position="148"/>
    </location>
    <ligand>
        <name>NADP(+)</name>
        <dbReference type="ChEBI" id="CHEBI:58349"/>
    </ligand>
</feature>
<dbReference type="Proteomes" id="UP000032232">
    <property type="component" value="Unassembled WGS sequence"/>
</dbReference>
<dbReference type="PANTHER" id="PTHR38011">
    <property type="entry name" value="DIHYDROFOLATE REDUCTASE FAMILY PROTEIN (AFU_ORTHOLOGUE AFUA_8G06820)"/>
    <property type="match status" value="1"/>
</dbReference>
<dbReference type="PATRIC" id="fig|935700.4.peg.1839"/>
<dbReference type="AlphaFoldDB" id="A0A0D1D9H2"/>
<accession>A0A0D1D9H2</accession>
<evidence type="ECO:0000256" key="9">
    <source>
        <dbReference type="ARBA" id="ARBA00022857"/>
    </source>
</evidence>
<dbReference type="Gene3D" id="3.40.430.10">
    <property type="entry name" value="Dihydrofolate Reductase, subunit A"/>
    <property type="match status" value="1"/>
</dbReference>
<dbReference type="NCBIfam" id="TIGR00326">
    <property type="entry name" value="eubact_ribD"/>
    <property type="match status" value="1"/>
</dbReference>
<evidence type="ECO:0000256" key="7">
    <source>
        <dbReference type="ARBA" id="ARBA00022723"/>
    </source>
</evidence>
<feature type="binding site" evidence="14">
    <location>
        <position position="198"/>
    </location>
    <ligand>
        <name>substrate</name>
    </ligand>
</feature>
<dbReference type="InterPro" id="IPR050765">
    <property type="entry name" value="Riboflavin_Biosynth_HTPR"/>
</dbReference>
<keyword evidence="9 12" id="KW-0521">NADP</keyword>
<dbReference type="UniPathway" id="UPA00275">
    <property type="reaction ID" value="UER00401"/>
</dbReference>
<evidence type="ECO:0000256" key="15">
    <source>
        <dbReference type="PIRSR" id="PIRSR006769-3"/>
    </source>
</evidence>
<keyword evidence="7 12" id="KW-0479">Metal-binding</keyword>
<dbReference type="PIRSF" id="PIRSF006769">
    <property type="entry name" value="RibD"/>
    <property type="match status" value="1"/>
</dbReference>
<evidence type="ECO:0000256" key="13">
    <source>
        <dbReference type="PIRSR" id="PIRSR006769-1"/>
    </source>
</evidence>
<keyword evidence="12" id="KW-0378">Hydrolase</keyword>
<keyword evidence="10 12" id="KW-0560">Oxidoreductase</keyword>
<evidence type="ECO:0000256" key="11">
    <source>
        <dbReference type="ARBA" id="ARBA00023268"/>
    </source>
</evidence>
<dbReference type="EMBL" id="JYFE01000032">
    <property type="protein sequence ID" value="KIT16543.1"/>
    <property type="molecule type" value="Genomic_DNA"/>
</dbReference>
<dbReference type="EC" id="3.5.4.26" evidence="12"/>
<name>A0A0D1D9H2_9RHOB</name>
<evidence type="ECO:0000256" key="12">
    <source>
        <dbReference type="PIRNR" id="PIRNR006769"/>
    </source>
</evidence>
<dbReference type="InterPro" id="IPR004794">
    <property type="entry name" value="Eubact_RibD"/>
</dbReference>
<organism evidence="17 18">
    <name type="scientific">Jannaschia aquimarina</name>
    <dbReference type="NCBI Taxonomy" id="935700"/>
    <lineage>
        <taxon>Bacteria</taxon>
        <taxon>Pseudomonadati</taxon>
        <taxon>Pseudomonadota</taxon>
        <taxon>Alphaproteobacteria</taxon>
        <taxon>Rhodobacterales</taxon>
        <taxon>Roseobacteraceae</taxon>
        <taxon>Jannaschia</taxon>
    </lineage>
</organism>
<sequence>MQAALGLAARGLGRVWPNPAVGCLIVRDGRIVGRGRTADGGRPHAETVALSQAGGMARGATAYVTLEPCAHHGVTPPCADALIETGVARVVVALRDPDPRVDGGGVARLREAGIEVTEGVCEPEARALQSGFLTRIRNGRPALTLKLATTLDGRIATATGESQWITGEAARRHVHARRAAHDAILVGAGTARADDPALTVRGFGDVPQPIRVVLSRSLDLALELKLVRTARDIPTWFLHSSGDPAPFEAAGVRCHSILHTDAGGVDVLEALAILGREGLTRVYCEGGGQLAASLLAAGLVDRLELYSAGAVIGAEGRPSIGPMGLNLLARAPRMELLTSRAIGADLYTVWESSSEPTTP</sequence>
<feature type="binding site" evidence="14">
    <location>
        <position position="190"/>
    </location>
    <ligand>
        <name>NADP(+)</name>
        <dbReference type="ChEBI" id="CHEBI:58349"/>
    </ligand>
</feature>
<proteinExistence type="inferred from homology"/>
<keyword evidence="11" id="KW-0511">Multifunctional enzyme</keyword>
<comment type="pathway">
    <text evidence="3 12">Cofactor biosynthesis; riboflavin biosynthesis; 5-amino-6-(D-ribitylamino)uracil from GTP: step 3/4.</text>
</comment>
<feature type="active site" description="Proton donor" evidence="13">
    <location>
        <position position="46"/>
    </location>
</feature>
<feature type="binding site" evidence="14">
    <location>
        <position position="178"/>
    </location>
    <ligand>
        <name>substrate</name>
    </ligand>
</feature>
<dbReference type="InterPro" id="IPR024072">
    <property type="entry name" value="DHFR-like_dom_sf"/>
</dbReference>
<keyword evidence="6 12" id="KW-0686">Riboflavin biosynthesis</keyword>
<evidence type="ECO:0000256" key="14">
    <source>
        <dbReference type="PIRSR" id="PIRSR006769-2"/>
    </source>
</evidence>
<comment type="catalytic activity">
    <reaction evidence="12">
        <text>5-amino-6-(5-phospho-D-ribitylamino)uracil + NADP(+) = 5-amino-6-(5-phospho-D-ribosylamino)uracil + NADPH + H(+)</text>
        <dbReference type="Rhea" id="RHEA:17845"/>
        <dbReference type="ChEBI" id="CHEBI:15378"/>
        <dbReference type="ChEBI" id="CHEBI:57783"/>
        <dbReference type="ChEBI" id="CHEBI:58349"/>
        <dbReference type="ChEBI" id="CHEBI:58421"/>
        <dbReference type="ChEBI" id="CHEBI:58453"/>
        <dbReference type="EC" id="1.1.1.193"/>
    </reaction>
</comment>
<dbReference type="SUPFAM" id="SSF53597">
    <property type="entry name" value="Dihydrofolate reductase-like"/>
    <property type="match status" value="1"/>
</dbReference>
<feature type="binding site" evidence="14">
    <location>
        <position position="164"/>
    </location>
    <ligand>
        <name>NADP(+)</name>
        <dbReference type="ChEBI" id="CHEBI:58349"/>
    </ligand>
</feature>
<dbReference type="Pfam" id="PF01872">
    <property type="entry name" value="RibD_C"/>
    <property type="match status" value="1"/>
</dbReference>
<keyword evidence="18" id="KW-1185">Reference proteome</keyword>
<dbReference type="STRING" id="935700.jaqu_17720"/>